<feature type="compositionally biased region" description="Basic and acidic residues" evidence="1">
    <location>
        <begin position="266"/>
        <end position="275"/>
    </location>
</feature>
<evidence type="ECO:0000313" key="3">
    <source>
        <dbReference type="EMBL" id="KAL3394671.1"/>
    </source>
</evidence>
<reference evidence="3 4" key="1">
    <citation type="journal article" date="2024" name="bioRxiv">
        <title>A reference genome for Trichogramma kaykai: A tiny desert-dwelling parasitoid wasp with competing sex-ratio distorters.</title>
        <authorList>
            <person name="Culotta J."/>
            <person name="Lindsey A.R."/>
        </authorList>
    </citation>
    <scope>NUCLEOTIDE SEQUENCE [LARGE SCALE GENOMIC DNA]</scope>
    <source>
        <strain evidence="3 4">KSX58</strain>
    </source>
</reference>
<feature type="compositionally biased region" description="Polar residues" evidence="1">
    <location>
        <begin position="44"/>
        <end position="54"/>
    </location>
</feature>
<dbReference type="EMBL" id="JBJJXI010000089">
    <property type="protein sequence ID" value="KAL3394671.1"/>
    <property type="molecule type" value="Genomic_DNA"/>
</dbReference>
<comment type="caution">
    <text evidence="3">The sequence shown here is derived from an EMBL/GenBank/DDBJ whole genome shotgun (WGS) entry which is preliminary data.</text>
</comment>
<keyword evidence="4" id="KW-1185">Reference proteome</keyword>
<dbReference type="Pfam" id="PF00855">
    <property type="entry name" value="PWWP"/>
    <property type="match status" value="1"/>
</dbReference>
<dbReference type="Gene3D" id="2.30.30.140">
    <property type="match status" value="1"/>
</dbReference>
<dbReference type="InterPro" id="IPR000313">
    <property type="entry name" value="PWWP_dom"/>
</dbReference>
<feature type="compositionally biased region" description="Acidic residues" evidence="1">
    <location>
        <begin position="243"/>
        <end position="258"/>
    </location>
</feature>
<dbReference type="SUPFAM" id="SSF47095">
    <property type="entry name" value="HMG-box"/>
    <property type="match status" value="1"/>
</dbReference>
<organism evidence="3 4">
    <name type="scientific">Trichogramma kaykai</name>
    <dbReference type="NCBI Taxonomy" id="54128"/>
    <lineage>
        <taxon>Eukaryota</taxon>
        <taxon>Metazoa</taxon>
        <taxon>Ecdysozoa</taxon>
        <taxon>Arthropoda</taxon>
        <taxon>Hexapoda</taxon>
        <taxon>Insecta</taxon>
        <taxon>Pterygota</taxon>
        <taxon>Neoptera</taxon>
        <taxon>Endopterygota</taxon>
        <taxon>Hymenoptera</taxon>
        <taxon>Apocrita</taxon>
        <taxon>Proctotrupomorpha</taxon>
        <taxon>Chalcidoidea</taxon>
        <taxon>Trichogrammatidae</taxon>
        <taxon>Trichogramma</taxon>
    </lineage>
</organism>
<dbReference type="PROSITE" id="PS50812">
    <property type="entry name" value="PWWP"/>
    <property type="match status" value="1"/>
</dbReference>
<feature type="domain" description="PWWP" evidence="2">
    <location>
        <begin position="73"/>
        <end position="140"/>
    </location>
</feature>
<evidence type="ECO:0000256" key="1">
    <source>
        <dbReference type="SAM" id="MobiDB-lite"/>
    </source>
</evidence>
<dbReference type="InterPro" id="IPR036910">
    <property type="entry name" value="HMG_box_dom_sf"/>
</dbReference>
<dbReference type="Gene3D" id="1.10.30.10">
    <property type="entry name" value="High mobility group box domain"/>
    <property type="match status" value="1"/>
</dbReference>
<feature type="region of interest" description="Disordered" evidence="1">
    <location>
        <begin position="206"/>
        <end position="226"/>
    </location>
</feature>
<protein>
    <recommendedName>
        <fullName evidence="2">PWWP domain-containing protein</fullName>
    </recommendedName>
</protein>
<feature type="region of interest" description="Disordered" evidence="1">
    <location>
        <begin position="1"/>
        <end position="56"/>
    </location>
</feature>
<sequence length="343" mass="39868">MDVDSEENVQYSKHDKENENTSQDNAEVPSEEVSTSEEECEESLNQSTPNQSMVRNDEPLTSEELINTCKWELNQLAWARMSIYPFWPCMVTHDPNSLLTYKKVSTVGKMKSLMIHVHFFNDHGRHSWIPSHHMIPFLGIEDFRNKANQITNDVRKKEPKFASALTIKPNIFPTWQKAVAEAMDVLYELDLSSTEIFKSKLKDMTNKVSKNDEKTSNKRKRKDESIKSVKKVKVSLSSCDTLDQVDSETNQNDDDESLSLEPKSPLSDDARSENVKKQKRIAKMINKLQPPDFEVYYERNYFIIKQQNGEATEADIKKYLQNSWDQMSAEEKFKYRAPYKVDK</sequence>
<name>A0ABD2WP16_9HYME</name>
<evidence type="ECO:0000259" key="2">
    <source>
        <dbReference type="PROSITE" id="PS50812"/>
    </source>
</evidence>
<evidence type="ECO:0000313" key="4">
    <source>
        <dbReference type="Proteomes" id="UP001627154"/>
    </source>
</evidence>
<gene>
    <name evidence="3" type="ORF">TKK_011132</name>
</gene>
<dbReference type="SUPFAM" id="SSF63748">
    <property type="entry name" value="Tudor/PWWP/MBT"/>
    <property type="match status" value="1"/>
</dbReference>
<dbReference type="Proteomes" id="UP001627154">
    <property type="component" value="Unassembled WGS sequence"/>
</dbReference>
<dbReference type="GO" id="GO:0005634">
    <property type="term" value="C:nucleus"/>
    <property type="evidence" value="ECO:0007669"/>
    <property type="project" value="UniProtKB-ARBA"/>
</dbReference>
<proteinExistence type="predicted"/>
<dbReference type="AlphaFoldDB" id="A0ABD2WP16"/>
<dbReference type="CDD" id="cd20144">
    <property type="entry name" value="PWWP_NSD_rpt1"/>
    <property type="match status" value="1"/>
</dbReference>
<accession>A0ABD2WP16</accession>
<feature type="region of interest" description="Disordered" evidence="1">
    <location>
        <begin position="242"/>
        <end position="275"/>
    </location>
</feature>